<evidence type="ECO:0000313" key="5">
    <source>
        <dbReference type="EMBL" id="OPC83110.1"/>
    </source>
</evidence>
<dbReference type="Proteomes" id="UP000190037">
    <property type="component" value="Unassembled WGS sequence"/>
</dbReference>
<dbReference type="PRINTS" id="PR00909">
    <property type="entry name" value="SPERMDNBNDNG"/>
</dbReference>
<keyword evidence="2" id="KW-0813">Transport</keyword>
<dbReference type="PANTHER" id="PTHR30222">
    <property type="entry name" value="SPERMIDINE/PUTRESCINE-BINDING PERIPLASMIC PROTEIN"/>
    <property type="match status" value="1"/>
</dbReference>
<dbReference type="InterPro" id="IPR006059">
    <property type="entry name" value="SBP"/>
</dbReference>
<dbReference type="PROSITE" id="PS51318">
    <property type="entry name" value="TAT"/>
    <property type="match status" value="1"/>
</dbReference>
<dbReference type="eggNOG" id="COG0687">
    <property type="taxonomic scope" value="Bacteria"/>
</dbReference>
<dbReference type="EMBL" id="MWQN01000001">
    <property type="protein sequence ID" value="OPC83110.1"/>
    <property type="molecule type" value="Genomic_DNA"/>
</dbReference>
<dbReference type="RefSeq" id="WP_078977410.1">
    <property type="nucleotide sequence ID" value="NZ_MWQN01000001.1"/>
</dbReference>
<dbReference type="GO" id="GO:0015846">
    <property type="term" value="P:polyamine transport"/>
    <property type="evidence" value="ECO:0007669"/>
    <property type="project" value="InterPro"/>
</dbReference>
<reference evidence="5 6" key="1">
    <citation type="submission" date="2017-03" db="EMBL/GenBank/DDBJ databases">
        <title>Draft genome sequence of Streptomyces scabrisporus NF3, endophyte isolated from Amphipterygium adstringens.</title>
        <authorList>
            <person name="Vazquez M."/>
            <person name="Ceapa C.D."/>
            <person name="Rodriguez Luna D."/>
            <person name="Sanchez Esquivel S."/>
        </authorList>
    </citation>
    <scope>NUCLEOTIDE SEQUENCE [LARGE SCALE GENOMIC DNA]</scope>
    <source>
        <strain evidence="5 6">NF3</strain>
    </source>
</reference>
<dbReference type="Pfam" id="PF13416">
    <property type="entry name" value="SBP_bac_8"/>
    <property type="match status" value="1"/>
</dbReference>
<dbReference type="AlphaFoldDB" id="A0A1T3P2I1"/>
<dbReference type="Gene3D" id="3.40.190.10">
    <property type="entry name" value="Periplasmic binding protein-like II"/>
    <property type="match status" value="2"/>
</dbReference>
<keyword evidence="3" id="KW-0732">Signal</keyword>
<dbReference type="PANTHER" id="PTHR30222:SF17">
    <property type="entry name" value="SPERMIDINE_PUTRESCINE-BINDING PERIPLASMIC PROTEIN"/>
    <property type="match status" value="1"/>
</dbReference>
<dbReference type="CDD" id="cd13590">
    <property type="entry name" value="PBP2_PotD_PotF_like"/>
    <property type="match status" value="1"/>
</dbReference>
<evidence type="ECO:0000256" key="4">
    <source>
        <dbReference type="ARBA" id="ARBA00022764"/>
    </source>
</evidence>
<sequence>MIRARSRAQSPLRIAGHRVDRRMFLRGTGAAAAVGALAACGVPSAYVEESKRGGTDRSDREKVVRFSNWALYIDVDDEDEQRRPTLEAFTDKTGIKVRYSEEINDNDEFFGKIHPAIQAGKEPGRDAIVISDWMCTRFVRLGWVQKLNKANLPQVGANLAESLRSPGYDPKREYTVPWQSGMTGIAYNKKLVDREIRSVNDLWRPELKGRVTVFAGFMEAVALLMLGEGSDIRTFTDADVDKVMERMQKLVDKDHIRSFTGNDYTSGLASGDILACQAYSGDVGQLKLDNPDIEFVVPEEGAELWSENLMVPNKAAHKTNAEKLMDFYYDPEIAAELANYVAYVCPVPAAQQVLAESSDEEMRASATNPLIFPDAEMTAKLHGMRETTEDEERRWEKAWGKIIGL</sequence>
<dbReference type="SUPFAM" id="SSF53850">
    <property type="entry name" value="Periplasmic binding protein-like II"/>
    <property type="match status" value="1"/>
</dbReference>
<comment type="subcellular location">
    <subcellularLocation>
        <location evidence="1">Periplasm</location>
    </subcellularLocation>
</comment>
<evidence type="ECO:0000256" key="2">
    <source>
        <dbReference type="ARBA" id="ARBA00022448"/>
    </source>
</evidence>
<organism evidence="5 6">
    <name type="scientific">Embleya scabrispora</name>
    <dbReference type="NCBI Taxonomy" id="159449"/>
    <lineage>
        <taxon>Bacteria</taxon>
        <taxon>Bacillati</taxon>
        <taxon>Actinomycetota</taxon>
        <taxon>Actinomycetes</taxon>
        <taxon>Kitasatosporales</taxon>
        <taxon>Streptomycetaceae</taxon>
        <taxon>Embleya</taxon>
    </lineage>
</organism>
<gene>
    <name evidence="5" type="ORF">B4N89_21155</name>
</gene>
<dbReference type="InterPro" id="IPR001188">
    <property type="entry name" value="Sperm_putr-bd"/>
</dbReference>
<keyword evidence="4" id="KW-0574">Periplasm</keyword>
<dbReference type="OrthoDB" id="9813777at2"/>
<dbReference type="InterPro" id="IPR006311">
    <property type="entry name" value="TAT_signal"/>
</dbReference>
<dbReference type="GO" id="GO:0019808">
    <property type="term" value="F:polyamine binding"/>
    <property type="evidence" value="ECO:0007669"/>
    <property type="project" value="InterPro"/>
</dbReference>
<name>A0A1T3P2I1_9ACTN</name>
<evidence type="ECO:0000256" key="1">
    <source>
        <dbReference type="ARBA" id="ARBA00004418"/>
    </source>
</evidence>
<evidence type="ECO:0000313" key="6">
    <source>
        <dbReference type="Proteomes" id="UP000190037"/>
    </source>
</evidence>
<dbReference type="GO" id="GO:0042597">
    <property type="term" value="C:periplasmic space"/>
    <property type="evidence" value="ECO:0007669"/>
    <property type="project" value="UniProtKB-SubCell"/>
</dbReference>
<accession>A0A1T3P2I1</accession>
<protein>
    <submittedName>
        <fullName evidence="5">Polyamine ABC transporter substrate-binding protein</fullName>
    </submittedName>
</protein>
<evidence type="ECO:0000256" key="3">
    <source>
        <dbReference type="ARBA" id="ARBA00022729"/>
    </source>
</evidence>
<dbReference type="STRING" id="159449.B4N89_21155"/>
<proteinExistence type="predicted"/>
<comment type="caution">
    <text evidence="5">The sequence shown here is derived from an EMBL/GenBank/DDBJ whole genome shotgun (WGS) entry which is preliminary data.</text>
</comment>
<keyword evidence="6" id="KW-1185">Reference proteome</keyword>